<keyword evidence="11 17" id="KW-1133">Transmembrane helix</keyword>
<dbReference type="Proteomes" id="UP000886885">
    <property type="component" value="Chromosome 3D"/>
</dbReference>
<evidence type="ECO:0000313" key="19">
    <source>
        <dbReference type="EMBL" id="KAG6780467.1"/>
    </source>
</evidence>
<comment type="catalytic activity">
    <reaction evidence="13">
        <text>L-threonyl-[protein] + ATP = O-phospho-L-threonyl-[protein] + ADP + H(+)</text>
        <dbReference type="Rhea" id="RHEA:46608"/>
        <dbReference type="Rhea" id="RHEA-COMP:11060"/>
        <dbReference type="Rhea" id="RHEA-COMP:11605"/>
        <dbReference type="ChEBI" id="CHEBI:15378"/>
        <dbReference type="ChEBI" id="CHEBI:30013"/>
        <dbReference type="ChEBI" id="CHEBI:30616"/>
        <dbReference type="ChEBI" id="CHEBI:61977"/>
        <dbReference type="ChEBI" id="CHEBI:456216"/>
        <dbReference type="EC" id="2.7.11.1"/>
    </reaction>
</comment>
<feature type="domain" description="Protein kinase" evidence="18">
    <location>
        <begin position="228"/>
        <end position="506"/>
    </location>
</feature>
<evidence type="ECO:0000256" key="1">
    <source>
        <dbReference type="ARBA" id="ARBA00004162"/>
    </source>
</evidence>
<evidence type="ECO:0000256" key="9">
    <source>
        <dbReference type="ARBA" id="ARBA00022777"/>
    </source>
</evidence>
<dbReference type="PROSITE" id="PS00107">
    <property type="entry name" value="PROTEIN_KINASE_ATP"/>
    <property type="match status" value="1"/>
</dbReference>
<dbReference type="InterPro" id="IPR008271">
    <property type="entry name" value="Ser/Thr_kinase_AS"/>
</dbReference>
<evidence type="ECO:0000259" key="18">
    <source>
        <dbReference type="PROSITE" id="PS50011"/>
    </source>
</evidence>
<keyword evidence="8 15" id="KW-0547">Nucleotide-binding</keyword>
<dbReference type="SMART" id="SM00220">
    <property type="entry name" value="S_TKc"/>
    <property type="match status" value="1"/>
</dbReference>
<evidence type="ECO:0000256" key="12">
    <source>
        <dbReference type="ARBA" id="ARBA00023136"/>
    </source>
</evidence>
<feature type="compositionally biased region" description="Basic and acidic residues" evidence="16">
    <location>
        <begin position="633"/>
        <end position="647"/>
    </location>
</feature>
<dbReference type="OrthoDB" id="4062651at2759"/>
<evidence type="ECO:0000256" key="14">
    <source>
        <dbReference type="ARBA" id="ARBA00048679"/>
    </source>
</evidence>
<comment type="catalytic activity">
    <reaction evidence="14">
        <text>L-seryl-[protein] + ATP = O-phospho-L-seryl-[protein] + ADP + H(+)</text>
        <dbReference type="Rhea" id="RHEA:17989"/>
        <dbReference type="Rhea" id="RHEA-COMP:9863"/>
        <dbReference type="Rhea" id="RHEA-COMP:11604"/>
        <dbReference type="ChEBI" id="CHEBI:15378"/>
        <dbReference type="ChEBI" id="CHEBI:29999"/>
        <dbReference type="ChEBI" id="CHEBI:30616"/>
        <dbReference type="ChEBI" id="CHEBI:83421"/>
        <dbReference type="ChEBI" id="CHEBI:456216"/>
        <dbReference type="EC" id="2.7.11.1"/>
    </reaction>
</comment>
<evidence type="ECO:0000256" key="13">
    <source>
        <dbReference type="ARBA" id="ARBA00047899"/>
    </source>
</evidence>
<dbReference type="AlphaFoldDB" id="A0A8X8A5Q7"/>
<evidence type="ECO:0000256" key="10">
    <source>
        <dbReference type="ARBA" id="ARBA00022840"/>
    </source>
</evidence>
<dbReference type="GO" id="GO:0004674">
    <property type="term" value="F:protein serine/threonine kinase activity"/>
    <property type="evidence" value="ECO:0007669"/>
    <property type="project" value="UniProtKB-KW"/>
</dbReference>
<feature type="region of interest" description="Disordered" evidence="16">
    <location>
        <begin position="1"/>
        <end position="88"/>
    </location>
</feature>
<dbReference type="GO" id="GO:0005524">
    <property type="term" value="F:ATP binding"/>
    <property type="evidence" value="ECO:0007669"/>
    <property type="project" value="UniProtKB-UniRule"/>
</dbReference>
<comment type="subcellular location">
    <subcellularLocation>
        <location evidence="1">Cell membrane</location>
        <topology evidence="1">Single-pass membrane protein</topology>
    </subcellularLocation>
</comment>
<feature type="region of interest" description="Disordered" evidence="16">
    <location>
        <begin position="592"/>
        <end position="647"/>
    </location>
</feature>
<evidence type="ECO:0000256" key="11">
    <source>
        <dbReference type="ARBA" id="ARBA00022989"/>
    </source>
</evidence>
<feature type="transmembrane region" description="Helical" evidence="17">
    <location>
        <begin position="93"/>
        <end position="116"/>
    </location>
</feature>
<dbReference type="EC" id="2.7.11.1" evidence="2"/>
<keyword evidence="9" id="KW-0418">Kinase</keyword>
<dbReference type="PANTHER" id="PTHR47982">
    <property type="entry name" value="PROLINE-RICH RECEPTOR-LIKE PROTEIN KINASE PERK4"/>
    <property type="match status" value="1"/>
</dbReference>
<dbReference type="PANTHER" id="PTHR47982:SF33">
    <property type="entry name" value="PROLINE-RICH RECEPTOR-LIKE PROTEIN KINASE PERK15"/>
    <property type="match status" value="1"/>
</dbReference>
<dbReference type="EMBL" id="JAAWWB010000006">
    <property type="protein sequence ID" value="KAG6780467.1"/>
    <property type="molecule type" value="Genomic_DNA"/>
</dbReference>
<evidence type="ECO:0000256" key="15">
    <source>
        <dbReference type="PROSITE-ProRule" id="PRU10141"/>
    </source>
</evidence>
<feature type="binding site" evidence="15">
    <location>
        <position position="256"/>
    </location>
    <ligand>
        <name>ATP</name>
        <dbReference type="ChEBI" id="CHEBI:30616"/>
    </ligand>
</feature>
<dbReference type="InterPro" id="IPR047117">
    <property type="entry name" value="PERK1-13-like"/>
</dbReference>
<name>A0A8X8A5Q7_POPTO</name>
<evidence type="ECO:0000313" key="20">
    <source>
        <dbReference type="Proteomes" id="UP000886885"/>
    </source>
</evidence>
<evidence type="ECO:0000256" key="5">
    <source>
        <dbReference type="ARBA" id="ARBA00022553"/>
    </source>
</evidence>
<proteinExistence type="predicted"/>
<keyword evidence="3" id="KW-1003">Cell membrane</keyword>
<accession>A0A8X8A5Q7</accession>
<evidence type="ECO:0000256" key="4">
    <source>
        <dbReference type="ARBA" id="ARBA00022527"/>
    </source>
</evidence>
<keyword evidence="12 17" id="KW-0472">Membrane</keyword>
<evidence type="ECO:0000256" key="6">
    <source>
        <dbReference type="ARBA" id="ARBA00022679"/>
    </source>
</evidence>
<dbReference type="Pfam" id="PF07714">
    <property type="entry name" value="PK_Tyr_Ser-Thr"/>
    <property type="match status" value="1"/>
</dbReference>
<keyword evidence="6" id="KW-0808">Transferase</keyword>
<evidence type="ECO:0000256" key="8">
    <source>
        <dbReference type="ARBA" id="ARBA00022741"/>
    </source>
</evidence>
<dbReference type="InterPro" id="IPR001245">
    <property type="entry name" value="Ser-Thr/Tyr_kinase_cat_dom"/>
</dbReference>
<protein>
    <recommendedName>
        <fullName evidence="2">non-specific serine/threonine protein kinase</fullName>
        <ecNumber evidence="2">2.7.11.1</ecNumber>
    </recommendedName>
</protein>
<feature type="transmembrane region" description="Helical" evidence="17">
    <location>
        <begin position="454"/>
        <end position="479"/>
    </location>
</feature>
<dbReference type="FunFam" id="3.30.200.20:FF:000207">
    <property type="entry name" value="proline-rich receptor-like protein kinase PERK1"/>
    <property type="match status" value="1"/>
</dbReference>
<keyword evidence="20" id="KW-1185">Reference proteome</keyword>
<keyword evidence="7 17" id="KW-0812">Transmembrane</keyword>
<dbReference type="GO" id="GO:0005886">
    <property type="term" value="C:plasma membrane"/>
    <property type="evidence" value="ECO:0007669"/>
    <property type="project" value="UniProtKB-SubCell"/>
</dbReference>
<dbReference type="FunFam" id="1.10.510.10:FF:000035">
    <property type="entry name" value="Putative receptor-like serine/threonine-protein kinase"/>
    <property type="match status" value="1"/>
</dbReference>
<dbReference type="PROSITE" id="PS00108">
    <property type="entry name" value="PROTEIN_KINASE_ST"/>
    <property type="match status" value="1"/>
</dbReference>
<evidence type="ECO:0000256" key="7">
    <source>
        <dbReference type="ARBA" id="ARBA00022692"/>
    </source>
</evidence>
<dbReference type="InterPro" id="IPR000719">
    <property type="entry name" value="Prot_kinase_dom"/>
</dbReference>
<keyword evidence="5" id="KW-0597">Phosphoprotein</keyword>
<evidence type="ECO:0000256" key="3">
    <source>
        <dbReference type="ARBA" id="ARBA00022475"/>
    </source>
</evidence>
<feature type="compositionally biased region" description="Polar residues" evidence="16">
    <location>
        <begin position="592"/>
        <end position="632"/>
    </location>
</feature>
<feature type="compositionally biased region" description="Pro residues" evidence="16">
    <location>
        <begin position="17"/>
        <end position="51"/>
    </location>
</feature>
<dbReference type="PROSITE" id="PS50011">
    <property type="entry name" value="PROTEIN_KINASE_DOM"/>
    <property type="match status" value="1"/>
</dbReference>
<reference evidence="19" key="1">
    <citation type="journal article" date="2020" name="bioRxiv">
        <title>Hybrid origin of Populus tomentosa Carr. identified through genome sequencing and phylogenomic analysis.</title>
        <authorList>
            <person name="An X."/>
            <person name="Gao K."/>
            <person name="Chen Z."/>
            <person name="Li J."/>
            <person name="Yang X."/>
            <person name="Yang X."/>
            <person name="Zhou J."/>
            <person name="Guo T."/>
            <person name="Zhao T."/>
            <person name="Huang S."/>
            <person name="Miao D."/>
            <person name="Khan W.U."/>
            <person name="Rao P."/>
            <person name="Ye M."/>
            <person name="Lei B."/>
            <person name="Liao W."/>
            <person name="Wang J."/>
            <person name="Ji L."/>
            <person name="Li Y."/>
            <person name="Guo B."/>
            <person name="Mustafa N.S."/>
            <person name="Li S."/>
            <person name="Yun Q."/>
            <person name="Keller S.R."/>
            <person name="Mao J."/>
            <person name="Zhang R."/>
            <person name="Strauss S.H."/>
        </authorList>
    </citation>
    <scope>NUCLEOTIDE SEQUENCE</scope>
    <source>
        <strain evidence="19">GM15</strain>
        <tissue evidence="19">Leaf</tissue>
    </source>
</reference>
<keyword evidence="10 15" id="KW-0067">ATP-binding</keyword>
<sequence>MSSPAPGVSPVPNNSTSPPPVSSLTSPPPPVPNNSTSPPPVSSLTSPPPPDTTNTTVSQAPPPTNSSGTLVPPPPAAASPPGSSGPTPPSTPVLAALIVGVILGVLAGVGISVYVYRRKKRKEAQRLLLGGQPSQVASKDDGLPLHWQPNVAPAADNKIMMWPKPTVPQGAPQNYQLQPMLGIYAEQPSTSSSMGSDKQVKSHTSGISLGYSQATFTYEELAMATDNFSNANLLGQGGFGYVHKGILANGTVVAIKQLKSGSGQGEREFQAEIEIISRVHHRHLVSLVGYCITGSQRMLVYEFVPNYTLEFHLHGNGNPTMSWSTRMRIAVGSAKGLTYLHEDCQPKIIHRDIKAANILIDQSFEAKVADFGLARYSLDTETHVSTRVMGTFGYMAPEYASSGKLTEKSDVYSFGVVLLELISGRRPVDRTQSYIDDSIVDWFLTYANAYYQMYVVVTVDIISGTVCFCAFMFSLSGILKFNYEARPLLKKALEDGNYNAVVDPKLQDYDSNEMVRMICCAAACVRHLARFRPRMSQIVRALEGNMPLDELNEGITPGFSTVYSSASSDYSTRQHEEDMKKFRKLALESLEHGSTVNPPASTSSQECSGSAGESDQNPFSASTEGRQTTPEMDSQRMENIKDTQERS</sequence>
<evidence type="ECO:0000256" key="16">
    <source>
        <dbReference type="SAM" id="MobiDB-lite"/>
    </source>
</evidence>
<evidence type="ECO:0000256" key="2">
    <source>
        <dbReference type="ARBA" id="ARBA00012513"/>
    </source>
</evidence>
<evidence type="ECO:0000256" key="17">
    <source>
        <dbReference type="SAM" id="Phobius"/>
    </source>
</evidence>
<keyword evidence="4" id="KW-0723">Serine/threonine-protein kinase</keyword>
<organism evidence="19 20">
    <name type="scientific">Populus tomentosa</name>
    <name type="common">Chinese white poplar</name>
    <dbReference type="NCBI Taxonomy" id="118781"/>
    <lineage>
        <taxon>Eukaryota</taxon>
        <taxon>Viridiplantae</taxon>
        <taxon>Streptophyta</taxon>
        <taxon>Embryophyta</taxon>
        <taxon>Tracheophyta</taxon>
        <taxon>Spermatophyta</taxon>
        <taxon>Magnoliopsida</taxon>
        <taxon>eudicotyledons</taxon>
        <taxon>Gunneridae</taxon>
        <taxon>Pentapetalae</taxon>
        <taxon>rosids</taxon>
        <taxon>fabids</taxon>
        <taxon>Malpighiales</taxon>
        <taxon>Salicaceae</taxon>
        <taxon>Saliceae</taxon>
        <taxon>Populus</taxon>
    </lineage>
</organism>
<dbReference type="InterPro" id="IPR017441">
    <property type="entry name" value="Protein_kinase_ATP_BS"/>
</dbReference>
<comment type="caution">
    <text evidence="19">The sequence shown here is derived from an EMBL/GenBank/DDBJ whole genome shotgun (WGS) entry which is preliminary data.</text>
</comment>
<gene>
    <name evidence="19" type="ORF">POTOM_013327</name>
</gene>